<keyword evidence="3" id="KW-1185">Reference proteome</keyword>
<proteinExistence type="predicted"/>
<dbReference type="AlphaFoldDB" id="A0A9W9YVY8"/>
<protein>
    <submittedName>
        <fullName evidence="2">Uncharacterized protein</fullName>
    </submittedName>
</protein>
<name>A0A9W9YVY8_9CNID</name>
<evidence type="ECO:0000313" key="2">
    <source>
        <dbReference type="EMBL" id="KAJ7370472.1"/>
    </source>
</evidence>
<evidence type="ECO:0000313" key="3">
    <source>
        <dbReference type="Proteomes" id="UP001163046"/>
    </source>
</evidence>
<dbReference type="OrthoDB" id="6432863at2759"/>
<feature type="coiled-coil region" evidence="1">
    <location>
        <begin position="26"/>
        <end position="64"/>
    </location>
</feature>
<reference evidence="2" key="1">
    <citation type="submission" date="2023-01" db="EMBL/GenBank/DDBJ databases">
        <title>Genome assembly of the deep-sea coral Lophelia pertusa.</title>
        <authorList>
            <person name="Herrera S."/>
            <person name="Cordes E."/>
        </authorList>
    </citation>
    <scope>NUCLEOTIDE SEQUENCE</scope>
    <source>
        <strain evidence="2">USNM1676648</strain>
        <tissue evidence="2">Polyp</tissue>
    </source>
</reference>
<gene>
    <name evidence="2" type="ORF">OS493_032037</name>
</gene>
<sequence>MSFKEALGTPNEVITVLASAEDEEVLEKVANMYNDVENERSLQQENVKSTLRALSKILAEKEEEEKASRIDDNSTGIETVQVEKDTTIKAHRKVGADVKVFEKKCHR</sequence>
<keyword evidence="1" id="KW-0175">Coiled coil</keyword>
<organism evidence="2 3">
    <name type="scientific">Desmophyllum pertusum</name>
    <dbReference type="NCBI Taxonomy" id="174260"/>
    <lineage>
        <taxon>Eukaryota</taxon>
        <taxon>Metazoa</taxon>
        <taxon>Cnidaria</taxon>
        <taxon>Anthozoa</taxon>
        <taxon>Hexacorallia</taxon>
        <taxon>Scleractinia</taxon>
        <taxon>Caryophylliina</taxon>
        <taxon>Caryophylliidae</taxon>
        <taxon>Desmophyllum</taxon>
    </lineage>
</organism>
<dbReference type="Proteomes" id="UP001163046">
    <property type="component" value="Unassembled WGS sequence"/>
</dbReference>
<dbReference type="EMBL" id="MU826864">
    <property type="protein sequence ID" value="KAJ7370472.1"/>
    <property type="molecule type" value="Genomic_DNA"/>
</dbReference>
<comment type="caution">
    <text evidence="2">The sequence shown here is derived from an EMBL/GenBank/DDBJ whole genome shotgun (WGS) entry which is preliminary data.</text>
</comment>
<accession>A0A9W9YVY8</accession>
<evidence type="ECO:0000256" key="1">
    <source>
        <dbReference type="SAM" id="Coils"/>
    </source>
</evidence>